<feature type="domain" description="CusB-like beta-barrel" evidence="3">
    <location>
        <begin position="235"/>
        <end position="302"/>
    </location>
</feature>
<dbReference type="InterPro" id="IPR058647">
    <property type="entry name" value="BSH_CzcB-like"/>
</dbReference>
<evidence type="ECO:0000259" key="3">
    <source>
        <dbReference type="Pfam" id="PF25954"/>
    </source>
</evidence>
<dbReference type="RefSeq" id="WP_137090750.1">
    <property type="nucleotide sequence ID" value="NZ_CP028923.1"/>
</dbReference>
<dbReference type="GO" id="GO:1990961">
    <property type="term" value="P:xenobiotic detoxification by transmembrane export across the plasma membrane"/>
    <property type="evidence" value="ECO:0007669"/>
    <property type="project" value="InterPro"/>
</dbReference>
<evidence type="ECO:0000259" key="4">
    <source>
        <dbReference type="Pfam" id="PF25973"/>
    </source>
</evidence>
<accession>A0A4D7JWI1</accession>
<proteinExistence type="inferred from homology"/>
<dbReference type="Gene3D" id="6.10.140.1990">
    <property type="match status" value="1"/>
</dbReference>
<evidence type="ECO:0000256" key="2">
    <source>
        <dbReference type="ARBA" id="ARBA00022448"/>
    </source>
</evidence>
<dbReference type="Pfam" id="PF25954">
    <property type="entry name" value="Beta-barrel_RND_2"/>
    <property type="match status" value="1"/>
</dbReference>
<dbReference type="KEGG" id="fpf:DCC35_10610"/>
<dbReference type="GO" id="GO:0015679">
    <property type="term" value="P:plasma membrane copper ion transport"/>
    <property type="evidence" value="ECO:0007669"/>
    <property type="project" value="TreeGrafter"/>
</dbReference>
<dbReference type="InterPro" id="IPR030190">
    <property type="entry name" value="MacA_alpha-hairpin_sf"/>
</dbReference>
<dbReference type="NCBIfam" id="TIGR01730">
    <property type="entry name" value="RND_mfp"/>
    <property type="match status" value="1"/>
</dbReference>
<dbReference type="InterPro" id="IPR058792">
    <property type="entry name" value="Beta-barrel_RND_2"/>
</dbReference>
<dbReference type="GO" id="GO:0019898">
    <property type="term" value="C:extrinsic component of membrane"/>
    <property type="evidence" value="ECO:0007669"/>
    <property type="project" value="InterPro"/>
</dbReference>
<dbReference type="InterPro" id="IPR051909">
    <property type="entry name" value="MFP_Cation_Efflux"/>
</dbReference>
<feature type="domain" description="CzcB-like barrel-sandwich hybrid" evidence="4">
    <location>
        <begin position="81"/>
        <end position="225"/>
    </location>
</feature>
<protein>
    <submittedName>
        <fullName evidence="5">Efflux transporter periplasmic adaptor subunit</fullName>
    </submittedName>
</protein>
<reference evidence="5 6" key="1">
    <citation type="submission" date="2018-04" db="EMBL/GenBank/DDBJ databases">
        <title>Complete genome uncultured novel isolate.</title>
        <authorList>
            <person name="Merlino G."/>
        </authorList>
    </citation>
    <scope>NUCLEOTIDE SEQUENCE [LARGE SCALE GENOMIC DNA]</scope>
    <source>
        <strain evidence="6">R1DC9</strain>
    </source>
</reference>
<dbReference type="Proteomes" id="UP000298616">
    <property type="component" value="Chromosome"/>
</dbReference>
<dbReference type="Pfam" id="PF25973">
    <property type="entry name" value="BSH_CzcB"/>
    <property type="match status" value="1"/>
</dbReference>
<dbReference type="SUPFAM" id="SSF111369">
    <property type="entry name" value="HlyD-like secretion proteins"/>
    <property type="match status" value="1"/>
</dbReference>
<evidence type="ECO:0000313" key="5">
    <source>
        <dbReference type="EMBL" id="QCK15165.1"/>
    </source>
</evidence>
<gene>
    <name evidence="5" type="ORF">DCC35_10610</name>
</gene>
<organism evidence="5 6">
    <name type="scientific">Mangrovivirga cuniculi</name>
    <dbReference type="NCBI Taxonomy" id="2715131"/>
    <lineage>
        <taxon>Bacteria</taxon>
        <taxon>Pseudomonadati</taxon>
        <taxon>Bacteroidota</taxon>
        <taxon>Cytophagia</taxon>
        <taxon>Cytophagales</taxon>
        <taxon>Mangrovivirgaceae</taxon>
        <taxon>Mangrovivirga</taxon>
    </lineage>
</organism>
<dbReference type="PANTHER" id="PTHR30097:SF4">
    <property type="entry name" value="SLR6042 PROTEIN"/>
    <property type="match status" value="1"/>
</dbReference>
<comment type="similarity">
    <text evidence="1">Belongs to the membrane fusion protein (MFP) (TC 8.A.1) family.</text>
</comment>
<dbReference type="Gene3D" id="2.40.30.170">
    <property type="match status" value="1"/>
</dbReference>
<evidence type="ECO:0000256" key="1">
    <source>
        <dbReference type="ARBA" id="ARBA00009477"/>
    </source>
</evidence>
<sequence length="389" mass="43764">MHIYRSIIFISSILLLGACNDQQAGKEEDHHDHEESTGNVVHLSNQQVEALNIKTGKLPMINMSDYVESNGQLKVPPQNEARVTAIIGANITSINVIEGDIVEKGKILAWLTHPDLIKIQAQYLEKWNELQYLEDEFTRQKNLYDENVGSGKEYQKTKAEFNSAKALLKSYEAQLKLLGLNLKRIQGGTIFERVPVYSPIKGSILSVEVMTGQYVAPQTAMFEIVNTDHIHADLMIFEKDVHKVAVGQKVVFNVESVDGELTANVYSVGKAFEQDPKAIHLHAEIENKEGLLIPGMYVRGRILTGDQKTTALPESAIARKGENHLVFKVKKRTEEWEFQPVEVKTGFKNNGWIEVKLLEDITDNTEFAWNNAYYILAEMTKGEGGGHHH</sequence>
<dbReference type="Gene3D" id="2.40.420.20">
    <property type="match status" value="1"/>
</dbReference>
<dbReference type="PROSITE" id="PS51257">
    <property type="entry name" value="PROKAR_LIPOPROTEIN"/>
    <property type="match status" value="1"/>
</dbReference>
<keyword evidence="6" id="KW-1185">Reference proteome</keyword>
<dbReference type="GO" id="GO:0060003">
    <property type="term" value="P:copper ion export"/>
    <property type="evidence" value="ECO:0007669"/>
    <property type="project" value="TreeGrafter"/>
</dbReference>
<dbReference type="GO" id="GO:1990195">
    <property type="term" value="C:macrolide transmembrane transporter complex"/>
    <property type="evidence" value="ECO:0007669"/>
    <property type="project" value="InterPro"/>
</dbReference>
<dbReference type="GO" id="GO:0022857">
    <property type="term" value="F:transmembrane transporter activity"/>
    <property type="evidence" value="ECO:0007669"/>
    <property type="project" value="InterPro"/>
</dbReference>
<dbReference type="GO" id="GO:0030313">
    <property type="term" value="C:cell envelope"/>
    <property type="evidence" value="ECO:0007669"/>
    <property type="project" value="TreeGrafter"/>
</dbReference>
<keyword evidence="2" id="KW-0813">Transport</keyword>
<name>A0A4D7JWI1_9BACT</name>
<dbReference type="AlphaFoldDB" id="A0A4D7JWI1"/>
<dbReference type="PANTHER" id="PTHR30097">
    <property type="entry name" value="CATION EFFLUX SYSTEM PROTEIN CUSB"/>
    <property type="match status" value="1"/>
</dbReference>
<evidence type="ECO:0000313" key="6">
    <source>
        <dbReference type="Proteomes" id="UP000298616"/>
    </source>
</evidence>
<dbReference type="EMBL" id="CP028923">
    <property type="protein sequence ID" value="QCK15165.1"/>
    <property type="molecule type" value="Genomic_DNA"/>
</dbReference>
<dbReference type="InterPro" id="IPR006143">
    <property type="entry name" value="RND_pump_MFP"/>
</dbReference>
<dbReference type="OrthoDB" id="9814657at2"/>